<dbReference type="GO" id="GO:0016787">
    <property type="term" value="F:hydrolase activity"/>
    <property type="evidence" value="ECO:0007669"/>
    <property type="project" value="InterPro"/>
</dbReference>
<organism evidence="2 3">
    <name type="scientific">Aeromonas phage AhSzw-1</name>
    <dbReference type="NCBI Taxonomy" id="2138299"/>
    <lineage>
        <taxon>Viruses</taxon>
        <taxon>Duplodnaviria</taxon>
        <taxon>Heunggongvirae</taxon>
        <taxon>Uroviricota</taxon>
        <taxon>Caudoviricetes</taxon>
        <taxon>Demerecviridae</taxon>
        <taxon>Shenzhenvirus</taxon>
        <taxon>Shenzhenvirus AhSzw1</taxon>
    </lineage>
</organism>
<proteinExistence type="predicted"/>
<reference evidence="3" key="1">
    <citation type="submission" date="2017-12" db="EMBL/GenBank/DDBJ databases">
        <title>Genomic characterization of T5-related Aeromonas hydrophila phages AhSzq-1 and AhSzw-1 and proposal to be two new species.</title>
        <authorList>
            <person name="Yuan S."/>
            <person name="Chen L."/>
            <person name="Ma Y."/>
        </authorList>
    </citation>
    <scope>NUCLEOTIDE SEQUENCE [LARGE SCALE GENOMIC DNA]</scope>
</reference>
<dbReference type="InterPro" id="IPR029052">
    <property type="entry name" value="Metallo-depent_PP-like"/>
</dbReference>
<evidence type="ECO:0000313" key="3">
    <source>
        <dbReference type="Proteomes" id="UP000244342"/>
    </source>
</evidence>
<gene>
    <name evidence="2" type="ORF">AhSzw1_15</name>
</gene>
<dbReference type="InterPro" id="IPR004843">
    <property type="entry name" value="Calcineurin-like_PHP"/>
</dbReference>
<dbReference type="SUPFAM" id="SSF56300">
    <property type="entry name" value="Metallo-dependent phosphatases"/>
    <property type="match status" value="1"/>
</dbReference>
<keyword evidence="3" id="KW-1185">Reference proteome</keyword>
<feature type="domain" description="Calcineurin-like phosphoesterase" evidence="1">
    <location>
        <begin position="2"/>
        <end position="167"/>
    </location>
</feature>
<name>A0A2R4ALX7_9CAUD</name>
<sequence length="185" mass="21444">MVYFTSDLHHRHRNILNVCPEHRPWESREAMTEALIEYHNDIVRETDTLYILGDFSFGKAGFTLDVLRAMTGNKIIIRGNHDEWLDNVTEEQLLDVGVANVHDLYCRKFDGTKIVMCHYAIRAWQDQGRGSLHIYGHSHGNLEGFGRSMDVGWDAWGRYLLLEEVIDRLGSKEIEVADHHKIIVE</sequence>
<protein>
    <recommendedName>
        <fullName evidence="1">Calcineurin-like phosphoesterase domain-containing protein</fullName>
    </recommendedName>
</protein>
<accession>A0A2R4ALX7</accession>
<dbReference type="EMBL" id="MG676225">
    <property type="protein sequence ID" value="AVR76051.1"/>
    <property type="molecule type" value="Genomic_DNA"/>
</dbReference>
<evidence type="ECO:0000313" key="2">
    <source>
        <dbReference type="EMBL" id="AVR76051.1"/>
    </source>
</evidence>
<dbReference type="Pfam" id="PF00149">
    <property type="entry name" value="Metallophos"/>
    <property type="match status" value="1"/>
</dbReference>
<dbReference type="Gene3D" id="3.60.21.10">
    <property type="match status" value="1"/>
</dbReference>
<evidence type="ECO:0000259" key="1">
    <source>
        <dbReference type="Pfam" id="PF00149"/>
    </source>
</evidence>
<dbReference type="Proteomes" id="UP000244342">
    <property type="component" value="Segment"/>
</dbReference>